<organism evidence="2 3">
    <name type="scientific">Paramuricea clavata</name>
    <name type="common">Red gorgonian</name>
    <name type="synonym">Violescent sea-whip</name>
    <dbReference type="NCBI Taxonomy" id="317549"/>
    <lineage>
        <taxon>Eukaryota</taxon>
        <taxon>Metazoa</taxon>
        <taxon>Cnidaria</taxon>
        <taxon>Anthozoa</taxon>
        <taxon>Octocorallia</taxon>
        <taxon>Malacalcyonacea</taxon>
        <taxon>Plexauridae</taxon>
        <taxon>Paramuricea</taxon>
    </lineage>
</organism>
<name>A0A6S7H2K3_PARCT</name>
<comment type="caution">
    <text evidence="2">The sequence shown here is derived from an EMBL/GenBank/DDBJ whole genome shotgun (WGS) entry which is preliminary data.</text>
</comment>
<evidence type="ECO:0000313" key="3">
    <source>
        <dbReference type="Proteomes" id="UP001152795"/>
    </source>
</evidence>
<feature type="region of interest" description="Disordered" evidence="1">
    <location>
        <begin position="179"/>
        <end position="201"/>
    </location>
</feature>
<dbReference type="EMBL" id="CACRXK020001739">
    <property type="protein sequence ID" value="CAB3990860.1"/>
    <property type="molecule type" value="Genomic_DNA"/>
</dbReference>
<keyword evidence="3" id="KW-1185">Reference proteome</keyword>
<feature type="compositionally biased region" description="Acidic residues" evidence="1">
    <location>
        <begin position="186"/>
        <end position="201"/>
    </location>
</feature>
<reference evidence="2" key="1">
    <citation type="submission" date="2020-04" db="EMBL/GenBank/DDBJ databases">
        <authorList>
            <person name="Alioto T."/>
            <person name="Alioto T."/>
            <person name="Gomez Garrido J."/>
        </authorList>
    </citation>
    <scope>NUCLEOTIDE SEQUENCE</scope>
    <source>
        <strain evidence="2">A484AB</strain>
    </source>
</reference>
<accession>A0A6S7H2K3</accession>
<sequence>MQVYGQAIAKRIEKGIKKHTKKIRCCLKERDNVCKTLYELGDTTEYITYTFHDVVSSLLFEQRGISETNDEGTVALATQSFRQQIIDCYHLKERCSEEIGLLENEMKNVVEFYLNDIKILQGVESDLYSVGDIAVVRQEAERQKICLGVLVSHFQQFSDVQELIDDELRISYSITDNSTSYGSDSDNVEENDSDDDMVSAF</sequence>
<gene>
    <name evidence="2" type="ORF">PACLA_8A009890</name>
</gene>
<dbReference type="Proteomes" id="UP001152795">
    <property type="component" value="Unassembled WGS sequence"/>
</dbReference>
<evidence type="ECO:0000256" key="1">
    <source>
        <dbReference type="SAM" id="MobiDB-lite"/>
    </source>
</evidence>
<dbReference type="AlphaFoldDB" id="A0A6S7H2K3"/>
<protein>
    <submittedName>
        <fullName evidence="2">Uncharacterized protein</fullName>
    </submittedName>
</protein>
<evidence type="ECO:0000313" key="2">
    <source>
        <dbReference type="EMBL" id="CAB3990860.1"/>
    </source>
</evidence>
<proteinExistence type="predicted"/>